<dbReference type="KEGG" id="ppac:PAP_07575"/>
<dbReference type="AlphaFoldDB" id="A0A075LU53"/>
<name>A0A075LU53_9EURY</name>
<reference evidence="2" key="1">
    <citation type="submission" date="2013-06" db="EMBL/GenBank/DDBJ databases">
        <title>Complete Genome Sequence of Hyperthermophilic Palaeococcus pacificus DY20341T, Isolated from a Deep-Sea Hydrothermal Sediments.</title>
        <authorList>
            <person name="Zeng X."/>
            <person name="Shao Z."/>
        </authorList>
    </citation>
    <scope>NUCLEOTIDE SEQUENCE [LARGE SCALE GENOMIC DNA]</scope>
    <source>
        <strain evidence="2">DY20341</strain>
    </source>
</reference>
<organism evidence="1 2">
    <name type="scientific">Palaeococcus pacificus DY20341</name>
    <dbReference type="NCBI Taxonomy" id="1343739"/>
    <lineage>
        <taxon>Archaea</taxon>
        <taxon>Methanobacteriati</taxon>
        <taxon>Methanobacteriota</taxon>
        <taxon>Thermococci</taxon>
        <taxon>Thermococcales</taxon>
        <taxon>Thermococcaceae</taxon>
        <taxon>Palaeococcus</taxon>
    </lineage>
</organism>
<reference evidence="1 2" key="2">
    <citation type="journal article" date="2015" name="Genome Announc.">
        <title>Complete Genome Sequence of Hyperthermophilic Piezophilic Archaeon Palaeococcus pacificus DY20341T, Isolated from Deep-Sea Hydrothermal Sediments.</title>
        <authorList>
            <person name="Zeng X."/>
            <person name="Jebbar M."/>
            <person name="Shao Z."/>
        </authorList>
    </citation>
    <scope>NUCLEOTIDE SEQUENCE [LARGE SCALE GENOMIC DNA]</scope>
    <source>
        <strain evidence="1 2">DY20341</strain>
    </source>
</reference>
<evidence type="ECO:0000313" key="2">
    <source>
        <dbReference type="Proteomes" id="UP000027981"/>
    </source>
</evidence>
<dbReference type="EMBL" id="CP006019">
    <property type="protein sequence ID" value="AIF69904.1"/>
    <property type="molecule type" value="Genomic_DNA"/>
</dbReference>
<proteinExistence type="predicted"/>
<dbReference type="Proteomes" id="UP000027981">
    <property type="component" value="Chromosome"/>
</dbReference>
<gene>
    <name evidence="1" type="ORF">PAP_07575</name>
</gene>
<sequence>MFDFESLRFWKKVGKNESGVVKEWAVKEAWEFRNMM</sequence>
<keyword evidence="2" id="KW-1185">Reference proteome</keyword>
<dbReference type="HOGENOM" id="CLU_220173_0_0_2"/>
<evidence type="ECO:0000313" key="1">
    <source>
        <dbReference type="EMBL" id="AIF69904.1"/>
    </source>
</evidence>
<dbReference type="STRING" id="1343739.PAP_07575"/>
<protein>
    <submittedName>
        <fullName evidence="1">Uncharacterized protein</fullName>
    </submittedName>
</protein>
<accession>A0A075LU53</accession>